<dbReference type="PROSITE" id="PS51318">
    <property type="entry name" value="TAT"/>
    <property type="match status" value="1"/>
</dbReference>
<dbReference type="InterPro" id="IPR006059">
    <property type="entry name" value="SBP"/>
</dbReference>
<dbReference type="PANTHER" id="PTHR43649">
    <property type="entry name" value="ARABINOSE-BINDING PROTEIN-RELATED"/>
    <property type="match status" value="1"/>
</dbReference>
<organism evidence="1">
    <name type="scientific">freshwater metagenome</name>
    <dbReference type="NCBI Taxonomy" id="449393"/>
    <lineage>
        <taxon>unclassified sequences</taxon>
        <taxon>metagenomes</taxon>
        <taxon>ecological metagenomes</taxon>
    </lineage>
</organism>
<dbReference type="EMBL" id="CAFBPB010000055">
    <property type="protein sequence ID" value="CAB5002909.1"/>
    <property type="molecule type" value="Genomic_DNA"/>
</dbReference>
<dbReference type="InterPro" id="IPR006311">
    <property type="entry name" value="TAT_signal"/>
</dbReference>
<dbReference type="AlphaFoldDB" id="A0A6J7PHL0"/>
<name>A0A6J7PHL0_9ZZZZ</name>
<proteinExistence type="predicted"/>
<sequence>MQNLISSLSRRTFLKLGAMTSAAGVAGTASASAAAAKTNPKGSGKISFWHHYTSDGERAGFAKVVDAFKVKSPAITLDITTVTNDDWMTKYIAATAAKSGPDTLMVTAARFKDMRKIGGLKDITAQVKNWPAKDGVSTTIGAFTERGKSYGVPWFTFIDWMYYRKDLFDAAGITKPPATLEEFRQTAIALTNPSKNQYGFAMRGGSGGGGFIPKMIHAWNGPFINPRTLLRQVKFETVRDAVSFWVNLSVKDKAVVPTVTSDGFAQIMANFQTGKAAMVMHHTGSFVQVAGYFKYGTQVETAAMPAGAGASTGFTSPLAHGIFASTKNPDAGFEWISYMGEAPAQVTFLKETGYFPTAASASEDAYVGATPQYKVALKAIGVYDTEYTFPGYTNWVSNTCLPEFQKALTGSQTAEKAARNIYDELGRVCTAASKALLSK</sequence>
<evidence type="ECO:0000313" key="1">
    <source>
        <dbReference type="EMBL" id="CAB5002909.1"/>
    </source>
</evidence>
<accession>A0A6J7PHL0</accession>
<reference evidence="1" key="1">
    <citation type="submission" date="2020-05" db="EMBL/GenBank/DDBJ databases">
        <authorList>
            <person name="Chiriac C."/>
            <person name="Salcher M."/>
            <person name="Ghai R."/>
            <person name="Kavagutti S V."/>
        </authorList>
    </citation>
    <scope>NUCLEOTIDE SEQUENCE</scope>
</reference>
<dbReference type="CDD" id="cd13585">
    <property type="entry name" value="PBP2_TMBP_like"/>
    <property type="match status" value="1"/>
</dbReference>
<gene>
    <name evidence="1" type="ORF">UFOPK4049_00557</name>
</gene>
<protein>
    <submittedName>
        <fullName evidence="1">Unannotated protein</fullName>
    </submittedName>
</protein>
<dbReference type="Pfam" id="PF01547">
    <property type="entry name" value="SBP_bac_1"/>
    <property type="match status" value="1"/>
</dbReference>
<dbReference type="Gene3D" id="3.40.190.10">
    <property type="entry name" value="Periplasmic binding protein-like II"/>
    <property type="match status" value="1"/>
</dbReference>
<dbReference type="SUPFAM" id="SSF53850">
    <property type="entry name" value="Periplasmic binding protein-like II"/>
    <property type="match status" value="1"/>
</dbReference>
<dbReference type="PANTHER" id="PTHR43649:SF12">
    <property type="entry name" value="DIACETYLCHITOBIOSE BINDING PROTEIN DASA"/>
    <property type="match status" value="1"/>
</dbReference>
<dbReference type="InterPro" id="IPR050490">
    <property type="entry name" value="Bact_solute-bd_prot1"/>
</dbReference>